<evidence type="ECO:0000313" key="2">
    <source>
        <dbReference type="EMBL" id="MFD1767911.1"/>
    </source>
</evidence>
<dbReference type="Proteomes" id="UP001597215">
    <property type="component" value="Unassembled WGS sequence"/>
</dbReference>
<keyword evidence="3" id="KW-1185">Reference proteome</keyword>
<evidence type="ECO:0000256" key="1">
    <source>
        <dbReference type="SAM" id="Phobius"/>
    </source>
</evidence>
<evidence type="ECO:0000313" key="3">
    <source>
        <dbReference type="Proteomes" id="UP001597215"/>
    </source>
</evidence>
<dbReference type="RefSeq" id="WP_374612958.1">
    <property type="nucleotide sequence ID" value="NZ_JBHUEL010000011.1"/>
</dbReference>
<keyword evidence="1" id="KW-1133">Transmembrane helix</keyword>
<gene>
    <name evidence="2" type="ORF">ACFSAG_13770</name>
</gene>
<dbReference type="EMBL" id="JBHUEL010000011">
    <property type="protein sequence ID" value="MFD1767911.1"/>
    <property type="molecule type" value="Genomic_DNA"/>
</dbReference>
<keyword evidence="1" id="KW-0472">Membrane</keyword>
<comment type="caution">
    <text evidence="2">The sequence shown here is derived from an EMBL/GenBank/DDBJ whole genome shotgun (WGS) entry which is preliminary data.</text>
</comment>
<keyword evidence="1" id="KW-0812">Transmembrane</keyword>
<sequence length="83" mass="8711">MSPDTALVAVTALGFASVFLALVIGLSDGDAKSLVSSVASLTPAARKQAQLAHLKYLTGIADEAIEARRNGKKLGRWEDEKLS</sequence>
<proteinExistence type="predicted"/>
<reference evidence="3" key="1">
    <citation type="journal article" date="2019" name="Int. J. Syst. Evol. Microbiol.">
        <title>The Global Catalogue of Microorganisms (GCM) 10K type strain sequencing project: providing services to taxonomists for standard genome sequencing and annotation.</title>
        <authorList>
            <consortium name="The Broad Institute Genomics Platform"/>
            <consortium name="The Broad Institute Genome Sequencing Center for Infectious Disease"/>
            <person name="Wu L."/>
            <person name="Ma J."/>
        </authorList>
    </citation>
    <scope>NUCLEOTIDE SEQUENCE [LARGE SCALE GENOMIC DNA]</scope>
    <source>
        <strain evidence="3">CGMCC 1.12449</strain>
    </source>
</reference>
<organism evidence="2 3">
    <name type="scientific">Sphingorhabdus buctiana</name>
    <dbReference type="NCBI Taxonomy" id="1508805"/>
    <lineage>
        <taxon>Bacteria</taxon>
        <taxon>Pseudomonadati</taxon>
        <taxon>Pseudomonadota</taxon>
        <taxon>Alphaproteobacteria</taxon>
        <taxon>Sphingomonadales</taxon>
        <taxon>Sphingomonadaceae</taxon>
        <taxon>Sphingorhabdus</taxon>
    </lineage>
</organism>
<feature type="transmembrane region" description="Helical" evidence="1">
    <location>
        <begin position="6"/>
        <end position="26"/>
    </location>
</feature>
<name>A0ABW4MFP1_9SPHN</name>
<protein>
    <submittedName>
        <fullName evidence="2">Uncharacterized protein</fullName>
    </submittedName>
</protein>
<accession>A0ABW4MFP1</accession>